<dbReference type="SUPFAM" id="SSF52540">
    <property type="entry name" value="P-loop containing nucleoside triphosphate hydrolases"/>
    <property type="match status" value="1"/>
</dbReference>
<dbReference type="SMART" id="SM00382">
    <property type="entry name" value="AAA"/>
    <property type="match status" value="1"/>
</dbReference>
<organism evidence="5 6">
    <name type="scientific">Lactovum miscens</name>
    <dbReference type="NCBI Taxonomy" id="190387"/>
    <lineage>
        <taxon>Bacteria</taxon>
        <taxon>Bacillati</taxon>
        <taxon>Bacillota</taxon>
        <taxon>Bacilli</taxon>
        <taxon>Lactobacillales</taxon>
        <taxon>Streptococcaceae</taxon>
        <taxon>Lactovum</taxon>
    </lineage>
</organism>
<evidence type="ECO:0000313" key="5">
    <source>
        <dbReference type="EMBL" id="MBB5888337.1"/>
    </source>
</evidence>
<dbReference type="InterPro" id="IPR003439">
    <property type="entry name" value="ABC_transporter-like_ATP-bd"/>
</dbReference>
<keyword evidence="3 5" id="KW-0067">ATP-binding</keyword>
<accession>A0A841C7Q8</accession>
<dbReference type="GO" id="GO:0016887">
    <property type="term" value="F:ATP hydrolysis activity"/>
    <property type="evidence" value="ECO:0007669"/>
    <property type="project" value="InterPro"/>
</dbReference>
<evidence type="ECO:0000259" key="4">
    <source>
        <dbReference type="PROSITE" id="PS50893"/>
    </source>
</evidence>
<feature type="domain" description="ABC transporter" evidence="4">
    <location>
        <begin position="12"/>
        <end position="243"/>
    </location>
</feature>
<dbReference type="InterPro" id="IPR027417">
    <property type="entry name" value="P-loop_NTPase"/>
</dbReference>
<reference evidence="5 6" key="1">
    <citation type="submission" date="2020-08" db="EMBL/GenBank/DDBJ databases">
        <title>Genomic Encyclopedia of Type Strains, Phase IV (KMG-IV): sequencing the most valuable type-strain genomes for metagenomic binning, comparative biology and taxonomic classification.</title>
        <authorList>
            <person name="Goeker M."/>
        </authorList>
    </citation>
    <scope>NUCLEOTIDE SEQUENCE [LARGE SCALE GENOMIC DNA]</scope>
    <source>
        <strain evidence="5 6">DSM 14925</strain>
    </source>
</reference>
<proteinExistence type="predicted"/>
<dbReference type="Proteomes" id="UP000562464">
    <property type="component" value="Unassembled WGS sequence"/>
</dbReference>
<dbReference type="Pfam" id="PF00005">
    <property type="entry name" value="ABC_tran"/>
    <property type="match status" value="1"/>
</dbReference>
<dbReference type="PANTHER" id="PTHR42734">
    <property type="entry name" value="METAL TRANSPORT SYSTEM ATP-BINDING PROTEIN TM_0124-RELATED"/>
    <property type="match status" value="1"/>
</dbReference>
<dbReference type="RefSeq" id="WP_183540296.1">
    <property type="nucleotide sequence ID" value="NZ_DASWOY010000028.1"/>
</dbReference>
<gene>
    <name evidence="5" type="ORF">HNQ37_001230</name>
</gene>
<evidence type="ECO:0000256" key="2">
    <source>
        <dbReference type="ARBA" id="ARBA00022741"/>
    </source>
</evidence>
<dbReference type="PROSITE" id="PS50893">
    <property type="entry name" value="ABC_TRANSPORTER_2"/>
    <property type="match status" value="1"/>
</dbReference>
<keyword evidence="1" id="KW-0813">Transport</keyword>
<keyword evidence="2" id="KW-0547">Nucleotide-binding</keyword>
<dbReference type="GO" id="GO:0005524">
    <property type="term" value="F:ATP binding"/>
    <property type="evidence" value="ECO:0007669"/>
    <property type="project" value="UniProtKB-KW"/>
</dbReference>
<name>A0A841C7Q8_9LACT</name>
<dbReference type="InterPro" id="IPR050153">
    <property type="entry name" value="Metal_Ion_Import_ABC"/>
</dbReference>
<keyword evidence="6" id="KW-1185">Reference proteome</keyword>
<evidence type="ECO:0000313" key="6">
    <source>
        <dbReference type="Proteomes" id="UP000562464"/>
    </source>
</evidence>
<protein>
    <submittedName>
        <fullName evidence="5">Zinc/manganese transport system ATP-binding protein</fullName>
    </submittedName>
</protein>
<evidence type="ECO:0000256" key="1">
    <source>
        <dbReference type="ARBA" id="ARBA00022448"/>
    </source>
</evidence>
<dbReference type="Gene3D" id="3.40.50.300">
    <property type="entry name" value="P-loop containing nucleotide triphosphate hydrolases"/>
    <property type="match status" value="1"/>
</dbReference>
<dbReference type="InterPro" id="IPR017871">
    <property type="entry name" value="ABC_transporter-like_CS"/>
</dbReference>
<evidence type="ECO:0000256" key="3">
    <source>
        <dbReference type="ARBA" id="ARBA00022840"/>
    </source>
</evidence>
<comment type="caution">
    <text evidence="5">The sequence shown here is derived from an EMBL/GenBank/DDBJ whole genome shotgun (WGS) entry which is preliminary data.</text>
</comment>
<dbReference type="AlphaFoldDB" id="A0A841C7Q8"/>
<dbReference type="InterPro" id="IPR003593">
    <property type="entry name" value="AAA+_ATPase"/>
</dbReference>
<dbReference type="CDD" id="cd03235">
    <property type="entry name" value="ABC_Metallic_Cations"/>
    <property type="match status" value="1"/>
</dbReference>
<sequence length="275" mass="30325">MSQKVSLNHPFVSLDHVKLNFGNHQVLKDINLEVYPGEFIGLIGPNGAGKSTLLKLILGLIRPQSGKIKIADAKNTKNLIGYVPQRLNLDPQTPLRGRDLVALGLDGNRWGFSLHPQKRKQKVNEMLEAVEAVSFADSPIGRLSGGEQQRLLIAQSLISSPKLLLLDEPLSNLDIKSSYEIVRLVAKLGKEQGISVIFVTHDMNPLLEVMDRVLYLADGNSVIGTVNEIFQSRVLSQLYGYKVEVLKVNGRLIVIGNESSNVEVFSNPNPYENKG</sequence>
<dbReference type="EMBL" id="JACHHV010000021">
    <property type="protein sequence ID" value="MBB5888337.1"/>
    <property type="molecule type" value="Genomic_DNA"/>
</dbReference>
<dbReference type="PROSITE" id="PS00211">
    <property type="entry name" value="ABC_TRANSPORTER_1"/>
    <property type="match status" value="1"/>
</dbReference>